<keyword evidence="8 13" id="KW-0472">Membrane</keyword>
<keyword evidence="2 13" id="KW-0813">Transport</keyword>
<feature type="domain" description="Neurotransmitter-gated ion-channel ligand-binding" evidence="14">
    <location>
        <begin position="38"/>
        <end position="213"/>
    </location>
</feature>
<dbReference type="GO" id="GO:0004888">
    <property type="term" value="F:transmembrane signaling receptor activity"/>
    <property type="evidence" value="ECO:0007669"/>
    <property type="project" value="InterPro"/>
</dbReference>
<organism evidence="15 16">
    <name type="scientific">Octopus vulgaris</name>
    <name type="common">Common octopus</name>
    <dbReference type="NCBI Taxonomy" id="6645"/>
    <lineage>
        <taxon>Eukaryota</taxon>
        <taxon>Metazoa</taxon>
        <taxon>Spiralia</taxon>
        <taxon>Lophotrochozoa</taxon>
        <taxon>Mollusca</taxon>
        <taxon>Cephalopoda</taxon>
        <taxon>Coleoidea</taxon>
        <taxon>Octopodiformes</taxon>
        <taxon>Octopoda</taxon>
        <taxon>Incirrata</taxon>
        <taxon>Octopodidae</taxon>
        <taxon>Octopus</taxon>
    </lineage>
</organism>
<keyword evidence="6" id="KW-0770">Synapse</keyword>
<sequence>MIFAQGIVRPKLHWSKIKARNRDYMICVNRSKPSITDEQRLLLALMADYDKATRPVFNASHPVNVYLGITLTQIFDVDERNQVLTTNIWLDQSWKDEKLIWDPADYNNLSVLRIPCNKLWLPDIVLYNSADDYTHGYMQALTMVHSDGTVFWPPIVKLRSTCDIKITYFPFDDQICRMKLGSWAYDGFQVNVHDSEKAIDLDNFVSNVFMLLIAENMPATSNFVPLIGIYLTVIMALTSLSVILAVIVSNINNRGFHQKKLPSCVLTFITLTSKLVCYKLEYIHKVKYEEIKSSSFQVVVKRNKKKYTRAHPSESGCNLIEFESNDQTAYSSRVVEDSNLTHRGTHRTRGVQVSCGSESPRSWEAEEILAKLQILLNREEEKLHELALMKQWQEVAEVVDRLLFWMFVLSTLFCSLSILVFIPMTKSKQAIDIEE</sequence>
<evidence type="ECO:0000256" key="12">
    <source>
        <dbReference type="ARBA" id="ARBA00034099"/>
    </source>
</evidence>
<feature type="transmembrane region" description="Helical" evidence="13">
    <location>
        <begin position="227"/>
        <end position="251"/>
    </location>
</feature>
<dbReference type="GO" id="GO:0022848">
    <property type="term" value="F:acetylcholine-gated monoatomic cation-selective channel activity"/>
    <property type="evidence" value="ECO:0007669"/>
    <property type="project" value="InterPro"/>
</dbReference>
<dbReference type="FunFam" id="2.70.170.10:FF:000016">
    <property type="entry name" value="Nicotinic acetylcholine receptor subunit"/>
    <property type="match status" value="1"/>
</dbReference>
<dbReference type="InterPro" id="IPR018000">
    <property type="entry name" value="Neurotransmitter_ion_chnl_CS"/>
</dbReference>
<keyword evidence="7 13" id="KW-0406">Ion transport</keyword>
<dbReference type="InterPro" id="IPR038050">
    <property type="entry name" value="Neuro_actylchol_rec"/>
</dbReference>
<dbReference type="AlphaFoldDB" id="A0AA36AP73"/>
<evidence type="ECO:0000256" key="11">
    <source>
        <dbReference type="ARBA" id="ARBA00023303"/>
    </source>
</evidence>
<evidence type="ECO:0000256" key="5">
    <source>
        <dbReference type="ARBA" id="ARBA00022989"/>
    </source>
</evidence>
<evidence type="ECO:0000256" key="6">
    <source>
        <dbReference type="ARBA" id="ARBA00023018"/>
    </source>
</evidence>
<dbReference type="SUPFAM" id="SSF63712">
    <property type="entry name" value="Nicotinic receptor ligand binding domain-like"/>
    <property type="match status" value="1"/>
</dbReference>
<dbReference type="InterPro" id="IPR036734">
    <property type="entry name" value="Neur_chan_lig-bd_sf"/>
</dbReference>
<dbReference type="CDD" id="cd18997">
    <property type="entry name" value="LGIC_ECD_nAChR"/>
    <property type="match status" value="1"/>
</dbReference>
<evidence type="ECO:0000313" key="15">
    <source>
        <dbReference type="EMBL" id="CAI9719785.1"/>
    </source>
</evidence>
<evidence type="ECO:0000256" key="4">
    <source>
        <dbReference type="ARBA" id="ARBA00022692"/>
    </source>
</evidence>
<dbReference type="Pfam" id="PF02931">
    <property type="entry name" value="Neur_chan_LBD"/>
    <property type="match status" value="1"/>
</dbReference>
<evidence type="ECO:0000256" key="2">
    <source>
        <dbReference type="ARBA" id="ARBA00022448"/>
    </source>
</evidence>
<keyword evidence="4 13" id="KW-0812">Transmembrane</keyword>
<dbReference type="InterPro" id="IPR006202">
    <property type="entry name" value="Neur_chan_lig-bd"/>
</dbReference>
<evidence type="ECO:0000256" key="1">
    <source>
        <dbReference type="ARBA" id="ARBA00009237"/>
    </source>
</evidence>
<evidence type="ECO:0000256" key="7">
    <source>
        <dbReference type="ARBA" id="ARBA00023065"/>
    </source>
</evidence>
<evidence type="ECO:0000256" key="9">
    <source>
        <dbReference type="ARBA" id="ARBA00023170"/>
    </source>
</evidence>
<evidence type="ECO:0000259" key="14">
    <source>
        <dbReference type="Pfam" id="PF02931"/>
    </source>
</evidence>
<evidence type="ECO:0000256" key="10">
    <source>
        <dbReference type="ARBA" id="ARBA00023286"/>
    </source>
</evidence>
<comment type="subcellular location">
    <subcellularLocation>
        <location evidence="12">Synaptic cell membrane</location>
        <topology evidence="12">Multi-pass membrane protein</topology>
    </subcellularLocation>
</comment>
<dbReference type="CDD" id="cd19051">
    <property type="entry name" value="LGIC_TM_cation"/>
    <property type="match status" value="1"/>
</dbReference>
<dbReference type="InterPro" id="IPR002394">
    <property type="entry name" value="Nicotinic_acetylcholine_rcpt"/>
</dbReference>
<evidence type="ECO:0000256" key="13">
    <source>
        <dbReference type="RuleBase" id="RU000687"/>
    </source>
</evidence>
<evidence type="ECO:0000256" key="3">
    <source>
        <dbReference type="ARBA" id="ARBA00022475"/>
    </source>
</evidence>
<protein>
    <submittedName>
        <fullName evidence="15">Neuronal acetylcholine receptor subunit alpha-10-like isoform X2</fullName>
    </submittedName>
</protein>
<dbReference type="Gene3D" id="1.20.58.390">
    <property type="entry name" value="Neurotransmitter-gated ion-channel transmembrane domain"/>
    <property type="match status" value="1"/>
</dbReference>
<keyword evidence="10" id="KW-1071">Ligand-gated ion channel</keyword>
<dbReference type="PANTHER" id="PTHR18945">
    <property type="entry name" value="NEUROTRANSMITTER GATED ION CHANNEL"/>
    <property type="match status" value="1"/>
</dbReference>
<keyword evidence="9" id="KW-0675">Receptor</keyword>
<dbReference type="Proteomes" id="UP001162480">
    <property type="component" value="Chromosome 3"/>
</dbReference>
<dbReference type="EMBL" id="OX597816">
    <property type="protein sequence ID" value="CAI9719785.1"/>
    <property type="molecule type" value="Genomic_DNA"/>
</dbReference>
<dbReference type="PROSITE" id="PS00236">
    <property type="entry name" value="NEUROTR_ION_CHANNEL"/>
    <property type="match status" value="1"/>
</dbReference>
<gene>
    <name evidence="15" type="ORF">OCTVUL_1B009092</name>
</gene>
<dbReference type="GO" id="GO:0045211">
    <property type="term" value="C:postsynaptic membrane"/>
    <property type="evidence" value="ECO:0007669"/>
    <property type="project" value="InterPro"/>
</dbReference>
<name>A0AA36AP73_OCTVU</name>
<comment type="caution">
    <text evidence="13">Lacks conserved residue(s) required for the propagation of feature annotation.</text>
</comment>
<proteinExistence type="inferred from homology"/>
<accession>A0AA36AP73</accession>
<keyword evidence="11 13" id="KW-0407">Ion channel</keyword>
<keyword evidence="16" id="KW-1185">Reference proteome</keyword>
<feature type="transmembrane region" description="Helical" evidence="13">
    <location>
        <begin position="402"/>
        <end position="422"/>
    </location>
</feature>
<dbReference type="SUPFAM" id="SSF90112">
    <property type="entry name" value="Neurotransmitter-gated ion-channel transmembrane pore"/>
    <property type="match status" value="1"/>
</dbReference>
<reference evidence="15" key="1">
    <citation type="submission" date="2023-08" db="EMBL/GenBank/DDBJ databases">
        <authorList>
            <person name="Alioto T."/>
            <person name="Alioto T."/>
            <person name="Gomez Garrido J."/>
        </authorList>
    </citation>
    <scope>NUCLEOTIDE SEQUENCE</scope>
</reference>
<comment type="similarity">
    <text evidence="1">Belongs to the ligand-gated ion channel (TC 1.A.9) family. Acetylcholine receptor (TC 1.A.9.1) subfamily.</text>
</comment>
<evidence type="ECO:0000256" key="8">
    <source>
        <dbReference type="ARBA" id="ARBA00023136"/>
    </source>
</evidence>
<dbReference type="PRINTS" id="PR00252">
    <property type="entry name" value="NRIONCHANNEL"/>
</dbReference>
<dbReference type="Gene3D" id="2.70.170.10">
    <property type="entry name" value="Neurotransmitter-gated ion-channel ligand-binding domain"/>
    <property type="match status" value="1"/>
</dbReference>
<dbReference type="InterPro" id="IPR006201">
    <property type="entry name" value="Neur_channel"/>
</dbReference>
<dbReference type="InterPro" id="IPR036719">
    <property type="entry name" value="Neuro-gated_channel_TM_sf"/>
</dbReference>
<keyword evidence="5 13" id="KW-1133">Transmembrane helix</keyword>
<evidence type="ECO:0000313" key="16">
    <source>
        <dbReference type="Proteomes" id="UP001162480"/>
    </source>
</evidence>
<dbReference type="PRINTS" id="PR00254">
    <property type="entry name" value="NICOTINICR"/>
</dbReference>
<keyword evidence="3" id="KW-1003">Cell membrane</keyword>